<comment type="caution">
    <text evidence="2">The sequence shown here is derived from an EMBL/GenBank/DDBJ whole genome shotgun (WGS) entry which is preliminary data.</text>
</comment>
<dbReference type="EMBL" id="PVBS01000002">
    <property type="protein sequence ID" value="PRD54696.1"/>
    <property type="molecule type" value="Genomic_DNA"/>
</dbReference>
<proteinExistence type="predicted"/>
<evidence type="ECO:0008006" key="4">
    <source>
        <dbReference type="Google" id="ProtNLM"/>
    </source>
</evidence>
<dbReference type="AlphaFoldDB" id="A0A2S9JNM4"/>
<keyword evidence="3" id="KW-1185">Reference proteome</keyword>
<gene>
    <name evidence="2" type="ORF">C5749_14785</name>
</gene>
<evidence type="ECO:0000256" key="1">
    <source>
        <dbReference type="SAM" id="MobiDB-lite"/>
    </source>
</evidence>
<accession>A0A2S9JNM4</accession>
<evidence type="ECO:0000313" key="3">
    <source>
        <dbReference type="Proteomes" id="UP000238642"/>
    </source>
</evidence>
<organism evidence="2 3">
    <name type="scientific">Sphingobacterium gobiense</name>
    <dbReference type="NCBI Taxonomy" id="1382456"/>
    <lineage>
        <taxon>Bacteria</taxon>
        <taxon>Pseudomonadati</taxon>
        <taxon>Bacteroidota</taxon>
        <taxon>Sphingobacteriia</taxon>
        <taxon>Sphingobacteriales</taxon>
        <taxon>Sphingobacteriaceae</taxon>
        <taxon>Sphingobacterium</taxon>
    </lineage>
</organism>
<name>A0A2S9JNM4_9SPHI</name>
<sequence length="510" mass="57194">MFVIVSCCLFFVSCSKEFENTSSTRTQKPPTLKELKTLYDNLNLNDSTKFSIGDSTFIQYNPEWSDLELQFINDSTVYSILPLSPTAVKGEKKLVVNLSNHREFILFKNNDIAYFGKYIYQENEDGVVLDAAFLSNGTLTLDNLLNGNTSFYTYSNGKGSKLQLAGEHNLLEKMSSSSSVSSNTCAEYRTVVTCDWMAICHETGQIHIRLSPVGTCLMPSEIRCGKSWANWSLRAQIPQTICIRYGDPEPPIGGGGGGDDGGGSETPPPSDEEKKRQAKLKLLNETRKTDCDAIALANKKGRDNSIINLINRIRNRENEWGTMFKFETLGSEAISLGVEWEGKKNSINYTPKWNTGDGYHVGFIHTHPSKSAPSPSDVYNPLFDLNNFVNDPEVNEDHLRSYIDNFASVVVSGDYIYTISMKDTFRASLMKGGFNQENENNLYRQFVKDYLRHTTDVSVEQYQEAGEYAILKLYGDGVHISKQKIGSPDSNEIIKLGEKKKSIKKEKPKC</sequence>
<feature type="region of interest" description="Disordered" evidence="1">
    <location>
        <begin position="248"/>
        <end position="276"/>
    </location>
</feature>
<reference evidence="2 3" key="1">
    <citation type="submission" date="2018-02" db="EMBL/GenBank/DDBJ databases">
        <title>The draft genome of Sphingobacterium gobiense H7.</title>
        <authorList>
            <person name="Li L."/>
            <person name="Liu L."/>
            <person name="Zhang X."/>
            <person name="Wang T."/>
            <person name="Liang L."/>
        </authorList>
    </citation>
    <scope>NUCLEOTIDE SEQUENCE [LARGE SCALE GENOMIC DNA]</scope>
    <source>
        <strain evidence="2 3">ACCC 05757</strain>
    </source>
</reference>
<evidence type="ECO:0000313" key="2">
    <source>
        <dbReference type="EMBL" id="PRD54696.1"/>
    </source>
</evidence>
<protein>
    <recommendedName>
        <fullName evidence="4">DUF4329 domain-containing protein</fullName>
    </recommendedName>
</protein>
<feature type="compositionally biased region" description="Gly residues" evidence="1">
    <location>
        <begin position="252"/>
        <end position="264"/>
    </location>
</feature>
<dbReference type="Proteomes" id="UP000238642">
    <property type="component" value="Unassembled WGS sequence"/>
</dbReference>